<dbReference type="Proteomes" id="UP000182179">
    <property type="component" value="Unassembled WGS sequence"/>
</dbReference>
<comment type="caution">
    <text evidence="1">The sequence shown here is derived from an EMBL/GenBank/DDBJ whole genome shotgun (WGS) entry which is preliminary data.</text>
</comment>
<dbReference type="AlphaFoldDB" id="A0A1S2UX29"/>
<evidence type="ECO:0000313" key="3">
    <source>
        <dbReference type="Proteomes" id="UP000181661"/>
    </source>
</evidence>
<gene>
    <name evidence="1" type="ORF">BFL40_15875</name>
    <name evidence="2" type="ORF">SAMN04515675_2927</name>
</gene>
<reference evidence="2 4" key="2">
    <citation type="submission" date="2016-10" db="EMBL/GenBank/DDBJ databases">
        <authorList>
            <person name="Varghese N."/>
            <person name="Submissions S."/>
        </authorList>
    </citation>
    <scope>NUCLEOTIDE SEQUENCE [LARGE SCALE GENOMIC DNA]</scope>
    <source>
        <strain evidence="2 4">BS2773</strain>
    </source>
</reference>
<evidence type="ECO:0000313" key="2">
    <source>
        <dbReference type="EMBL" id="SED87633.1"/>
    </source>
</evidence>
<dbReference type="EMBL" id="FNTS01000002">
    <property type="protein sequence ID" value="SED87633.1"/>
    <property type="molecule type" value="Genomic_DNA"/>
</dbReference>
<protein>
    <submittedName>
        <fullName evidence="1">Uncharacterized protein</fullName>
    </submittedName>
</protein>
<reference evidence="1 3" key="1">
    <citation type="submission" date="2016-08" db="EMBL/GenBank/DDBJ databases">
        <title>Draft genome sequence of Pseudomonas costantinii LMG 22119, type strain isolated from cultivated mushroom (Agaricus bisporus) sporophores.</title>
        <authorList>
            <person name="Tambong J.T."/>
        </authorList>
    </citation>
    <scope>NUCLEOTIDE SEQUENCE [LARGE SCALE GENOMIC DNA]</scope>
    <source>
        <strain evidence="1 3">LMG 22119</strain>
    </source>
</reference>
<organism evidence="1 3">
    <name type="scientific">Pseudomonas costantinii</name>
    <dbReference type="NCBI Taxonomy" id="168469"/>
    <lineage>
        <taxon>Bacteria</taxon>
        <taxon>Pseudomonadati</taxon>
        <taxon>Pseudomonadota</taxon>
        <taxon>Gammaproteobacteria</taxon>
        <taxon>Pseudomonadales</taxon>
        <taxon>Pseudomonadaceae</taxon>
        <taxon>Pseudomonas</taxon>
    </lineage>
</organism>
<sequence>MSTAKATKSPNTFDPNQTFFLVKLPDKGDADSLMVAGVNGPSSGFEVLSDKGEKLEFSYAFPPDTEAGAFIYSQKNVGTEITYTTSSGEVFSGASFGQFIVTATGLNHQGDLTGVVLGQGENTVLLNGGFNITFAQ</sequence>
<dbReference type="OrthoDB" id="9959637at2"/>
<dbReference type="Proteomes" id="UP000181661">
    <property type="component" value="Unassembled WGS sequence"/>
</dbReference>
<accession>A0A1S2UX29</accession>
<keyword evidence="4" id="KW-1185">Reference proteome</keyword>
<proteinExistence type="predicted"/>
<dbReference type="EMBL" id="MDDR01000034">
    <property type="protein sequence ID" value="OIN50991.1"/>
    <property type="molecule type" value="Genomic_DNA"/>
</dbReference>
<dbReference type="RefSeq" id="WP_071484884.1">
    <property type="nucleotide sequence ID" value="NZ_FNTS01000002.1"/>
</dbReference>
<evidence type="ECO:0000313" key="4">
    <source>
        <dbReference type="Proteomes" id="UP000182179"/>
    </source>
</evidence>
<name>A0A1S2UX29_9PSED</name>
<evidence type="ECO:0000313" key="1">
    <source>
        <dbReference type="EMBL" id="OIN50991.1"/>
    </source>
</evidence>